<dbReference type="Proteomes" id="UP000281094">
    <property type="component" value="Unassembled WGS sequence"/>
</dbReference>
<dbReference type="PROSITE" id="PS51000">
    <property type="entry name" value="HTH_DEOR_2"/>
    <property type="match status" value="1"/>
</dbReference>
<dbReference type="InterPro" id="IPR018356">
    <property type="entry name" value="Tscrpt_reg_HTH_DeoR_CS"/>
</dbReference>
<name>A0A3L7JD96_9HYPH</name>
<protein>
    <submittedName>
        <fullName evidence="6">DeoR/GlpR transcriptional regulator</fullName>
    </submittedName>
</protein>
<dbReference type="SUPFAM" id="SSF46785">
    <property type="entry name" value="Winged helix' DNA-binding domain"/>
    <property type="match status" value="1"/>
</dbReference>
<reference evidence="6 7" key="1">
    <citation type="submission" date="2018-10" db="EMBL/GenBank/DDBJ databases">
        <title>Notoacmeibacter sp. M2BS9Y-3-1, whole genome shotgun sequence.</title>
        <authorList>
            <person name="Tuo L."/>
        </authorList>
    </citation>
    <scope>NUCLEOTIDE SEQUENCE [LARGE SCALE GENOMIC DNA]</scope>
    <source>
        <strain evidence="6 7">M2BS9Y-3-1</strain>
    </source>
</reference>
<sequence length="254" mass="27073">MLSRERQSVISQRLKSNGKVVAADLAVEFGVSEDTIRRDLREMAAAGVCERVYGGALLPSPPVPIARRLAETTRSKAALGRAVARLLPENASVFVDAGATNRAAMELFPKDRKLTVTTNAPHIAAALSDHENIDLIVIGGKVDFHVGASLGAQALIEISRLNFDIHLFGVCALDVASGLTVQSFEEMTLRCAVAEQADRIIAPVSNEKLGQRAAFNTVALDERVTIITEYDASEEISAGLSSIGAAIIRAEPDQ</sequence>
<dbReference type="PANTHER" id="PTHR30363">
    <property type="entry name" value="HTH-TYPE TRANSCRIPTIONAL REGULATOR SRLR-RELATED"/>
    <property type="match status" value="1"/>
</dbReference>
<keyword evidence="7" id="KW-1185">Reference proteome</keyword>
<evidence type="ECO:0000256" key="3">
    <source>
        <dbReference type="ARBA" id="ARBA00023125"/>
    </source>
</evidence>
<evidence type="ECO:0000313" key="7">
    <source>
        <dbReference type="Proteomes" id="UP000281094"/>
    </source>
</evidence>
<dbReference type="SMART" id="SM00420">
    <property type="entry name" value="HTH_DEOR"/>
    <property type="match status" value="1"/>
</dbReference>
<dbReference type="InterPro" id="IPR036388">
    <property type="entry name" value="WH-like_DNA-bd_sf"/>
</dbReference>
<dbReference type="SMART" id="SM01134">
    <property type="entry name" value="DeoRC"/>
    <property type="match status" value="1"/>
</dbReference>
<dbReference type="Pfam" id="PF00455">
    <property type="entry name" value="DeoRC"/>
    <property type="match status" value="1"/>
</dbReference>
<accession>A0A3L7JD96</accession>
<dbReference type="PANTHER" id="PTHR30363:SF4">
    <property type="entry name" value="GLYCEROL-3-PHOSPHATE REGULON REPRESSOR"/>
    <property type="match status" value="1"/>
</dbReference>
<dbReference type="SUPFAM" id="SSF100950">
    <property type="entry name" value="NagB/RpiA/CoA transferase-like"/>
    <property type="match status" value="1"/>
</dbReference>
<dbReference type="Pfam" id="PF08220">
    <property type="entry name" value="HTH_DeoR"/>
    <property type="match status" value="1"/>
</dbReference>
<dbReference type="GO" id="GO:0003700">
    <property type="term" value="F:DNA-binding transcription factor activity"/>
    <property type="evidence" value="ECO:0007669"/>
    <property type="project" value="InterPro"/>
</dbReference>
<proteinExistence type="predicted"/>
<gene>
    <name evidence="6" type="ORF">D8780_11570</name>
</gene>
<dbReference type="GO" id="GO:0003677">
    <property type="term" value="F:DNA binding"/>
    <property type="evidence" value="ECO:0007669"/>
    <property type="project" value="UniProtKB-KW"/>
</dbReference>
<dbReference type="InterPro" id="IPR050313">
    <property type="entry name" value="Carb_Metab_HTH_regulators"/>
</dbReference>
<dbReference type="PRINTS" id="PR00037">
    <property type="entry name" value="HTHLACR"/>
</dbReference>
<dbReference type="Gene3D" id="1.10.10.10">
    <property type="entry name" value="Winged helix-like DNA-binding domain superfamily/Winged helix DNA-binding domain"/>
    <property type="match status" value="1"/>
</dbReference>
<dbReference type="InterPro" id="IPR036390">
    <property type="entry name" value="WH_DNA-bd_sf"/>
</dbReference>
<dbReference type="AlphaFoldDB" id="A0A3L7JD96"/>
<evidence type="ECO:0000313" key="6">
    <source>
        <dbReference type="EMBL" id="RLQ88758.1"/>
    </source>
</evidence>
<keyword evidence="4" id="KW-0804">Transcription</keyword>
<dbReference type="EMBL" id="RCWN01000001">
    <property type="protein sequence ID" value="RLQ88758.1"/>
    <property type="molecule type" value="Genomic_DNA"/>
</dbReference>
<dbReference type="RefSeq" id="WP_121645725.1">
    <property type="nucleotide sequence ID" value="NZ_RCWN01000001.1"/>
</dbReference>
<dbReference type="InterPro" id="IPR014036">
    <property type="entry name" value="DeoR-like_C"/>
</dbReference>
<evidence type="ECO:0000259" key="5">
    <source>
        <dbReference type="PROSITE" id="PS51000"/>
    </source>
</evidence>
<comment type="caution">
    <text evidence="6">The sequence shown here is derived from an EMBL/GenBank/DDBJ whole genome shotgun (WGS) entry which is preliminary data.</text>
</comment>
<keyword evidence="2" id="KW-0805">Transcription regulation</keyword>
<keyword evidence="1" id="KW-0678">Repressor</keyword>
<organism evidence="6 7">
    <name type="scientific">Notoacmeibacter ruber</name>
    <dbReference type="NCBI Taxonomy" id="2670375"/>
    <lineage>
        <taxon>Bacteria</taxon>
        <taxon>Pseudomonadati</taxon>
        <taxon>Pseudomonadota</taxon>
        <taxon>Alphaproteobacteria</taxon>
        <taxon>Hyphomicrobiales</taxon>
        <taxon>Notoacmeibacteraceae</taxon>
        <taxon>Notoacmeibacter</taxon>
    </lineage>
</organism>
<dbReference type="InterPro" id="IPR001034">
    <property type="entry name" value="DeoR_HTH"/>
</dbReference>
<keyword evidence="3" id="KW-0238">DNA-binding</keyword>
<dbReference type="InterPro" id="IPR037171">
    <property type="entry name" value="NagB/RpiA_transferase-like"/>
</dbReference>
<evidence type="ECO:0000256" key="1">
    <source>
        <dbReference type="ARBA" id="ARBA00022491"/>
    </source>
</evidence>
<evidence type="ECO:0000256" key="4">
    <source>
        <dbReference type="ARBA" id="ARBA00023163"/>
    </source>
</evidence>
<feature type="domain" description="HTH deoR-type" evidence="5">
    <location>
        <begin position="3"/>
        <end position="58"/>
    </location>
</feature>
<dbReference type="PROSITE" id="PS00894">
    <property type="entry name" value="HTH_DEOR_1"/>
    <property type="match status" value="1"/>
</dbReference>
<evidence type="ECO:0000256" key="2">
    <source>
        <dbReference type="ARBA" id="ARBA00023015"/>
    </source>
</evidence>